<dbReference type="Proteomes" id="UP000054270">
    <property type="component" value="Unassembled WGS sequence"/>
</dbReference>
<protein>
    <submittedName>
        <fullName evidence="2">Uncharacterized protein</fullName>
    </submittedName>
</protein>
<keyword evidence="3" id="KW-1185">Reference proteome</keyword>
<feature type="compositionally biased region" description="Low complexity" evidence="1">
    <location>
        <begin position="47"/>
        <end position="75"/>
    </location>
</feature>
<sequence length="155" mass="16526">MGTSAGYLGLCACGSNGRCYAGHSRPNIDTARLSQRCTKHAGRRRTSPTSNRPPTGIIVARPSQPSMSSQSSARPRSAHRALDPLTQAATQLDLMGNSAACSASGRCSLGYTVRIVPACVRACMNLRYNIAAHSENTGCSGQDNRSHPVWSLYMR</sequence>
<proteinExistence type="predicted"/>
<name>A0A0D2MFC2_HYPSF</name>
<reference evidence="3" key="1">
    <citation type="submission" date="2014-04" db="EMBL/GenBank/DDBJ databases">
        <title>Evolutionary Origins and Diversification of the Mycorrhizal Mutualists.</title>
        <authorList>
            <consortium name="DOE Joint Genome Institute"/>
            <consortium name="Mycorrhizal Genomics Consortium"/>
            <person name="Kohler A."/>
            <person name="Kuo A."/>
            <person name="Nagy L.G."/>
            <person name="Floudas D."/>
            <person name="Copeland A."/>
            <person name="Barry K.W."/>
            <person name="Cichocki N."/>
            <person name="Veneault-Fourrey C."/>
            <person name="LaButti K."/>
            <person name="Lindquist E.A."/>
            <person name="Lipzen A."/>
            <person name="Lundell T."/>
            <person name="Morin E."/>
            <person name="Murat C."/>
            <person name="Riley R."/>
            <person name="Ohm R."/>
            <person name="Sun H."/>
            <person name="Tunlid A."/>
            <person name="Henrissat B."/>
            <person name="Grigoriev I.V."/>
            <person name="Hibbett D.S."/>
            <person name="Martin F."/>
        </authorList>
    </citation>
    <scope>NUCLEOTIDE SEQUENCE [LARGE SCALE GENOMIC DNA]</scope>
    <source>
        <strain evidence="3">FD-334 SS-4</strain>
    </source>
</reference>
<accession>A0A0D2MFC2</accession>
<dbReference type="AlphaFoldDB" id="A0A0D2MFC2"/>
<organism evidence="2 3">
    <name type="scientific">Hypholoma sublateritium (strain FD-334 SS-4)</name>
    <dbReference type="NCBI Taxonomy" id="945553"/>
    <lineage>
        <taxon>Eukaryota</taxon>
        <taxon>Fungi</taxon>
        <taxon>Dikarya</taxon>
        <taxon>Basidiomycota</taxon>
        <taxon>Agaricomycotina</taxon>
        <taxon>Agaricomycetes</taxon>
        <taxon>Agaricomycetidae</taxon>
        <taxon>Agaricales</taxon>
        <taxon>Agaricineae</taxon>
        <taxon>Strophariaceae</taxon>
        <taxon>Hypholoma</taxon>
    </lineage>
</organism>
<evidence type="ECO:0000256" key="1">
    <source>
        <dbReference type="SAM" id="MobiDB-lite"/>
    </source>
</evidence>
<evidence type="ECO:0000313" key="3">
    <source>
        <dbReference type="Proteomes" id="UP000054270"/>
    </source>
</evidence>
<feature type="region of interest" description="Disordered" evidence="1">
    <location>
        <begin position="39"/>
        <end position="79"/>
    </location>
</feature>
<evidence type="ECO:0000313" key="2">
    <source>
        <dbReference type="EMBL" id="KJA22273.1"/>
    </source>
</evidence>
<dbReference type="EMBL" id="KN817551">
    <property type="protein sequence ID" value="KJA22273.1"/>
    <property type="molecule type" value="Genomic_DNA"/>
</dbReference>
<gene>
    <name evidence="2" type="ORF">HYPSUDRAFT_41165</name>
</gene>